<dbReference type="InterPro" id="IPR027417">
    <property type="entry name" value="P-loop_NTPase"/>
</dbReference>
<dbReference type="AlphaFoldDB" id="F0H473"/>
<dbReference type="GO" id="GO:0005524">
    <property type="term" value="F:ATP binding"/>
    <property type="evidence" value="ECO:0007669"/>
    <property type="project" value="InterPro"/>
</dbReference>
<sequence>MKMINLSYICNGIVYYFDNEIFTMLNRIIIDGYKSIHHVDLELRPINILIGSNGVGKTNFISFFRLINIIYEQRLHNYTMQNSAERLFYYGRKQTKELKGYLEFGDNAYGVTLQARNNGSLFIAEERSYYQSRTNVVSNLDESYIKDSTTFSDKWLREYLQSYKIFHFHDTSKGAPLRSSANINDNRFLKTDGSNLPAFLYMLQEKHPKTLKRIELTIRSVMPYFGNFSLAPSLLDESQINLQWNDMENNDKYFDANDLSDGSIRFIALATLLQQPTLPKVIIIDEPELGLHPTAIVKLAGMIKSVASRDCQVIISTQSVNLINNFDAEDIITVDRKDRQSSFNRLNNDTLQSWLNDYSLGELWTKSIINGQPKLL</sequence>
<dbReference type="InterPro" id="IPR003959">
    <property type="entry name" value="ATPase_AAA_core"/>
</dbReference>
<comment type="caution">
    <text evidence="2">The sequence shown here is derived from an EMBL/GenBank/DDBJ whole genome shotgun (WGS) entry which is preliminary data.</text>
</comment>
<gene>
    <name evidence="2" type="ORF">HMPREF9303_2186</name>
</gene>
<evidence type="ECO:0000259" key="1">
    <source>
        <dbReference type="Pfam" id="PF13304"/>
    </source>
</evidence>
<dbReference type="Gene3D" id="3.40.50.300">
    <property type="entry name" value="P-loop containing nucleotide triphosphate hydrolases"/>
    <property type="match status" value="1"/>
</dbReference>
<protein>
    <submittedName>
        <fullName evidence="2">RecF/RecN/SMC N-terminal domain protein</fullName>
    </submittedName>
</protein>
<organism evidence="2 3">
    <name type="scientific">Prevotella denticola CRIS 18C-A</name>
    <dbReference type="NCBI Taxonomy" id="944557"/>
    <lineage>
        <taxon>Bacteria</taxon>
        <taxon>Pseudomonadati</taxon>
        <taxon>Bacteroidota</taxon>
        <taxon>Bacteroidia</taxon>
        <taxon>Bacteroidales</taxon>
        <taxon>Prevotellaceae</taxon>
        <taxon>Prevotella</taxon>
    </lineage>
</organism>
<evidence type="ECO:0000313" key="2">
    <source>
        <dbReference type="EMBL" id="EGC87423.1"/>
    </source>
</evidence>
<dbReference type="CDD" id="cd00267">
    <property type="entry name" value="ABC_ATPase"/>
    <property type="match status" value="1"/>
</dbReference>
<dbReference type="PANTHER" id="PTHR32182:SF22">
    <property type="entry name" value="ATP-DEPENDENT ENDONUCLEASE, OLD FAMILY-RELATED"/>
    <property type="match status" value="1"/>
</dbReference>
<dbReference type="GO" id="GO:0006302">
    <property type="term" value="P:double-strand break repair"/>
    <property type="evidence" value="ECO:0007669"/>
    <property type="project" value="TreeGrafter"/>
</dbReference>
<proteinExistence type="predicted"/>
<reference evidence="2 3" key="1">
    <citation type="submission" date="2011-02" db="EMBL/GenBank/DDBJ databases">
        <authorList>
            <person name="Durkin A.S."/>
            <person name="Madupu R."/>
            <person name="Torralba M."/>
            <person name="Gillis M."/>
            <person name="Methe B."/>
            <person name="Sutton G."/>
            <person name="Nelson K.E."/>
        </authorList>
    </citation>
    <scope>NUCLEOTIDE SEQUENCE [LARGE SCALE GENOMIC DNA]</scope>
    <source>
        <strain evidence="2 3">CRIS 18C-A</strain>
    </source>
</reference>
<dbReference type="GO" id="GO:0016887">
    <property type="term" value="F:ATP hydrolysis activity"/>
    <property type="evidence" value="ECO:0007669"/>
    <property type="project" value="InterPro"/>
</dbReference>
<evidence type="ECO:0000313" key="3">
    <source>
        <dbReference type="Proteomes" id="UP000003155"/>
    </source>
</evidence>
<dbReference type="Pfam" id="PF13304">
    <property type="entry name" value="AAA_21"/>
    <property type="match status" value="1"/>
</dbReference>
<dbReference type="PANTHER" id="PTHR32182">
    <property type="entry name" value="DNA REPLICATION AND REPAIR PROTEIN RECF"/>
    <property type="match status" value="1"/>
</dbReference>
<accession>F0H473</accession>
<dbReference type="SUPFAM" id="SSF52540">
    <property type="entry name" value="P-loop containing nucleoside triphosphate hydrolases"/>
    <property type="match status" value="1"/>
</dbReference>
<dbReference type="PIRSF" id="PIRSF029347">
    <property type="entry name" value="RecF"/>
    <property type="match status" value="1"/>
</dbReference>
<dbReference type="InterPro" id="IPR014555">
    <property type="entry name" value="RecF-like"/>
</dbReference>
<keyword evidence="3" id="KW-1185">Reference proteome</keyword>
<dbReference type="GO" id="GO:0000731">
    <property type="term" value="P:DNA synthesis involved in DNA repair"/>
    <property type="evidence" value="ECO:0007669"/>
    <property type="project" value="TreeGrafter"/>
</dbReference>
<dbReference type="EMBL" id="AEXO01000013">
    <property type="protein sequence ID" value="EGC87423.1"/>
    <property type="molecule type" value="Genomic_DNA"/>
</dbReference>
<name>F0H473_9BACT</name>
<feature type="domain" description="ATPase AAA-type core" evidence="1">
    <location>
        <begin position="46"/>
        <end position="324"/>
    </location>
</feature>
<dbReference type="Proteomes" id="UP000003155">
    <property type="component" value="Unassembled WGS sequence"/>
</dbReference>